<comment type="caution">
    <text evidence="2">The sequence shown here is derived from an EMBL/GenBank/DDBJ whole genome shotgun (WGS) entry which is preliminary data.</text>
</comment>
<protein>
    <submittedName>
        <fullName evidence="2">Uncharacterized protein</fullName>
    </submittedName>
</protein>
<keyword evidence="1" id="KW-0812">Transmembrane</keyword>
<organism evidence="2 3">
    <name type="scientific">Streptomyces minutiscleroticus</name>
    <dbReference type="NCBI Taxonomy" id="68238"/>
    <lineage>
        <taxon>Bacteria</taxon>
        <taxon>Bacillati</taxon>
        <taxon>Actinomycetota</taxon>
        <taxon>Actinomycetes</taxon>
        <taxon>Kitasatosporales</taxon>
        <taxon>Streptomycetaceae</taxon>
        <taxon>Streptomyces</taxon>
    </lineage>
</organism>
<keyword evidence="3" id="KW-1185">Reference proteome</keyword>
<feature type="transmembrane region" description="Helical" evidence="1">
    <location>
        <begin position="36"/>
        <end position="57"/>
    </location>
</feature>
<reference evidence="2" key="2">
    <citation type="submission" date="2020-09" db="EMBL/GenBank/DDBJ databases">
        <authorList>
            <person name="Sun Q."/>
            <person name="Ohkuma M."/>
        </authorList>
    </citation>
    <scope>NUCLEOTIDE SEQUENCE</scope>
    <source>
        <strain evidence="2">JCM 4790</strain>
    </source>
</reference>
<keyword evidence="1" id="KW-0472">Membrane</keyword>
<evidence type="ECO:0000313" key="3">
    <source>
        <dbReference type="Proteomes" id="UP000619244"/>
    </source>
</evidence>
<dbReference type="AlphaFoldDB" id="A0A918KCU6"/>
<reference evidence="2" key="1">
    <citation type="journal article" date="2014" name="Int. J. Syst. Evol. Microbiol.">
        <title>Complete genome sequence of Corynebacterium casei LMG S-19264T (=DSM 44701T), isolated from a smear-ripened cheese.</title>
        <authorList>
            <consortium name="US DOE Joint Genome Institute (JGI-PGF)"/>
            <person name="Walter F."/>
            <person name="Albersmeier A."/>
            <person name="Kalinowski J."/>
            <person name="Ruckert C."/>
        </authorList>
    </citation>
    <scope>NUCLEOTIDE SEQUENCE</scope>
    <source>
        <strain evidence="2">JCM 4790</strain>
    </source>
</reference>
<gene>
    <name evidence="2" type="ORF">GCM10010358_09500</name>
</gene>
<dbReference type="EMBL" id="BMVU01000002">
    <property type="protein sequence ID" value="GGX57471.1"/>
    <property type="molecule type" value="Genomic_DNA"/>
</dbReference>
<proteinExistence type="predicted"/>
<keyword evidence="1" id="KW-1133">Transmembrane helix</keyword>
<accession>A0A918KCU6</accession>
<name>A0A918KCU6_9ACTN</name>
<dbReference type="RefSeq" id="WP_190189001.1">
    <property type="nucleotide sequence ID" value="NZ_BMVU01000002.1"/>
</dbReference>
<dbReference type="Proteomes" id="UP000619244">
    <property type="component" value="Unassembled WGS sequence"/>
</dbReference>
<evidence type="ECO:0000313" key="2">
    <source>
        <dbReference type="EMBL" id="GGX57471.1"/>
    </source>
</evidence>
<sequence>MAAKDWTLKATVEAERALGTWARTVSARMRGRERDAGAGFVEYAGLMILIAGIFTLIDQLGLDGLISGAIGDAVNDVIGGG</sequence>
<evidence type="ECO:0000256" key="1">
    <source>
        <dbReference type="SAM" id="Phobius"/>
    </source>
</evidence>